<evidence type="ECO:0000256" key="7">
    <source>
        <dbReference type="ARBA" id="ARBA00022827"/>
    </source>
</evidence>
<sequence>MATEFEITIAQEDIEGGYAAQAAAAVWEEIDRLELELSRFKPGSDVWRINHSKKGGSCPIGLATLDCLQLAKAVHAETQGAFDITVGPLMRVYRNDDGSQRVPHHLEVDYARERVGMDVFDVTDDGFVTVNVDEPVLDLGAVGKGYALDQCVQVLQDYGVHNALLNAGDSSVLALGCSADSDGWNVTVGNGKHQRVLLLKDRAVSASGFAVKGAHIMNPRTKRPAPIKKKRIWAIAPTAALSDALSTAFTIMSAEEIEAFCERHHEVEAVLN</sequence>
<proteinExistence type="predicted"/>
<evidence type="ECO:0000256" key="3">
    <source>
        <dbReference type="ARBA" id="ARBA00016337"/>
    </source>
</evidence>
<dbReference type="InterPro" id="IPR024932">
    <property type="entry name" value="ApbE"/>
</dbReference>
<organism evidence="11 12">
    <name type="scientific">Roseimicrobium gellanilyticum</name>
    <dbReference type="NCBI Taxonomy" id="748857"/>
    <lineage>
        <taxon>Bacteria</taxon>
        <taxon>Pseudomonadati</taxon>
        <taxon>Verrucomicrobiota</taxon>
        <taxon>Verrucomicrobiia</taxon>
        <taxon>Verrucomicrobiales</taxon>
        <taxon>Verrucomicrobiaceae</taxon>
        <taxon>Roseimicrobium</taxon>
    </lineage>
</organism>
<dbReference type="EC" id="2.7.1.180" evidence="2"/>
<evidence type="ECO:0000313" key="12">
    <source>
        <dbReference type="Proteomes" id="UP000253426"/>
    </source>
</evidence>
<evidence type="ECO:0000256" key="5">
    <source>
        <dbReference type="ARBA" id="ARBA00022679"/>
    </source>
</evidence>
<evidence type="ECO:0000256" key="8">
    <source>
        <dbReference type="ARBA" id="ARBA00022842"/>
    </source>
</evidence>
<evidence type="ECO:0000256" key="2">
    <source>
        <dbReference type="ARBA" id="ARBA00011955"/>
    </source>
</evidence>
<dbReference type="Proteomes" id="UP000253426">
    <property type="component" value="Unassembled WGS sequence"/>
</dbReference>
<evidence type="ECO:0000256" key="6">
    <source>
        <dbReference type="ARBA" id="ARBA00022723"/>
    </source>
</evidence>
<dbReference type="Pfam" id="PF02424">
    <property type="entry name" value="ApbE"/>
    <property type="match status" value="1"/>
</dbReference>
<dbReference type="OrthoDB" id="9812112at2"/>
<keyword evidence="11" id="KW-0449">Lipoprotein</keyword>
<protein>
    <recommendedName>
        <fullName evidence="3">FAD:protein FMN transferase</fullName>
        <ecNumber evidence="2">2.7.1.180</ecNumber>
    </recommendedName>
    <alternativeName>
        <fullName evidence="9">Flavin transferase</fullName>
    </alternativeName>
</protein>
<reference evidence="11 12" key="1">
    <citation type="submission" date="2018-06" db="EMBL/GenBank/DDBJ databases">
        <title>Genomic Encyclopedia of Type Strains, Phase IV (KMG-IV): sequencing the most valuable type-strain genomes for metagenomic binning, comparative biology and taxonomic classification.</title>
        <authorList>
            <person name="Goeker M."/>
        </authorList>
    </citation>
    <scope>NUCLEOTIDE SEQUENCE [LARGE SCALE GENOMIC DNA]</scope>
    <source>
        <strain evidence="11 12">DSM 25532</strain>
    </source>
</reference>
<dbReference type="InterPro" id="IPR003374">
    <property type="entry name" value="ApbE-like_sf"/>
</dbReference>
<dbReference type="PANTHER" id="PTHR30040:SF2">
    <property type="entry name" value="FAD:PROTEIN FMN TRANSFERASE"/>
    <property type="match status" value="1"/>
</dbReference>
<comment type="cofactor">
    <cofactor evidence="1">
        <name>Mg(2+)</name>
        <dbReference type="ChEBI" id="CHEBI:18420"/>
    </cofactor>
</comment>
<evidence type="ECO:0000313" key="11">
    <source>
        <dbReference type="EMBL" id="RBP45816.1"/>
    </source>
</evidence>
<keyword evidence="6" id="KW-0479">Metal-binding</keyword>
<keyword evidence="4" id="KW-0285">Flavoprotein</keyword>
<name>A0A366HQS0_9BACT</name>
<comment type="catalytic activity">
    <reaction evidence="10">
        <text>L-threonyl-[protein] + FAD = FMN-L-threonyl-[protein] + AMP + H(+)</text>
        <dbReference type="Rhea" id="RHEA:36847"/>
        <dbReference type="Rhea" id="RHEA-COMP:11060"/>
        <dbReference type="Rhea" id="RHEA-COMP:11061"/>
        <dbReference type="ChEBI" id="CHEBI:15378"/>
        <dbReference type="ChEBI" id="CHEBI:30013"/>
        <dbReference type="ChEBI" id="CHEBI:57692"/>
        <dbReference type="ChEBI" id="CHEBI:74257"/>
        <dbReference type="ChEBI" id="CHEBI:456215"/>
        <dbReference type="EC" id="2.7.1.180"/>
    </reaction>
</comment>
<keyword evidence="5" id="KW-0808">Transferase</keyword>
<evidence type="ECO:0000256" key="10">
    <source>
        <dbReference type="ARBA" id="ARBA00048540"/>
    </source>
</evidence>
<dbReference type="Gene3D" id="3.10.520.10">
    <property type="entry name" value="ApbE-like domains"/>
    <property type="match status" value="1"/>
</dbReference>
<dbReference type="GO" id="GO:0046872">
    <property type="term" value="F:metal ion binding"/>
    <property type="evidence" value="ECO:0007669"/>
    <property type="project" value="UniProtKB-KW"/>
</dbReference>
<keyword evidence="12" id="KW-1185">Reference proteome</keyword>
<evidence type="ECO:0000256" key="1">
    <source>
        <dbReference type="ARBA" id="ARBA00001946"/>
    </source>
</evidence>
<dbReference type="EMBL" id="QNRR01000002">
    <property type="protein sequence ID" value="RBP45816.1"/>
    <property type="molecule type" value="Genomic_DNA"/>
</dbReference>
<accession>A0A366HQS0</accession>
<keyword evidence="7" id="KW-0274">FAD</keyword>
<dbReference type="SUPFAM" id="SSF143631">
    <property type="entry name" value="ApbE-like"/>
    <property type="match status" value="1"/>
</dbReference>
<dbReference type="PANTHER" id="PTHR30040">
    <property type="entry name" value="THIAMINE BIOSYNTHESIS LIPOPROTEIN APBE"/>
    <property type="match status" value="1"/>
</dbReference>
<dbReference type="AlphaFoldDB" id="A0A366HQS0"/>
<evidence type="ECO:0000256" key="9">
    <source>
        <dbReference type="ARBA" id="ARBA00031306"/>
    </source>
</evidence>
<comment type="caution">
    <text evidence="11">The sequence shown here is derived from an EMBL/GenBank/DDBJ whole genome shotgun (WGS) entry which is preliminary data.</text>
</comment>
<dbReference type="GO" id="GO:0016740">
    <property type="term" value="F:transferase activity"/>
    <property type="evidence" value="ECO:0007669"/>
    <property type="project" value="UniProtKB-KW"/>
</dbReference>
<keyword evidence="8" id="KW-0460">Magnesium</keyword>
<gene>
    <name evidence="11" type="ORF">DES53_102198</name>
</gene>
<evidence type="ECO:0000256" key="4">
    <source>
        <dbReference type="ARBA" id="ARBA00022630"/>
    </source>
</evidence>